<evidence type="ECO:0000313" key="2">
    <source>
        <dbReference type="Proteomes" id="UP001255185"/>
    </source>
</evidence>
<organism evidence="1 2">
    <name type="scientific">Flavobacterium arsenatis</name>
    <dbReference type="NCBI Taxonomy" id="1484332"/>
    <lineage>
        <taxon>Bacteria</taxon>
        <taxon>Pseudomonadati</taxon>
        <taxon>Bacteroidota</taxon>
        <taxon>Flavobacteriia</taxon>
        <taxon>Flavobacteriales</taxon>
        <taxon>Flavobacteriaceae</taxon>
        <taxon>Flavobacterium</taxon>
    </lineage>
</organism>
<sequence>MKHYTLLIIGSVLLILNSCKSYDYSINSLKKDVIKFDELPIEVQKYLINPSGYSLDSSDSSNFGVYYFICLDSVCVYEAETITTKIGPWVDYIKLKDNKNNISYKIDQGRPTPYIVFDKKLYLSQDFNPLSKVKTSKDMFFYCYYLKK</sequence>
<dbReference type="RefSeq" id="WP_310028115.1">
    <property type="nucleotide sequence ID" value="NZ_JAVDVI010000017.1"/>
</dbReference>
<comment type="caution">
    <text evidence="1">The sequence shown here is derived from an EMBL/GenBank/DDBJ whole genome shotgun (WGS) entry which is preliminary data.</text>
</comment>
<protein>
    <recommendedName>
        <fullName evidence="3">Lipoprotein</fullName>
    </recommendedName>
</protein>
<evidence type="ECO:0008006" key="3">
    <source>
        <dbReference type="Google" id="ProtNLM"/>
    </source>
</evidence>
<name>A0ABU1TTQ5_9FLAO</name>
<reference evidence="1 2" key="1">
    <citation type="submission" date="2023-07" db="EMBL/GenBank/DDBJ databases">
        <title>Sorghum-associated microbial communities from plants grown in Nebraska, USA.</title>
        <authorList>
            <person name="Schachtman D."/>
        </authorList>
    </citation>
    <scope>NUCLEOTIDE SEQUENCE [LARGE SCALE GENOMIC DNA]</scope>
    <source>
        <strain evidence="1 2">3773</strain>
    </source>
</reference>
<dbReference type="EMBL" id="JAVDVI010000017">
    <property type="protein sequence ID" value="MDR6969256.1"/>
    <property type="molecule type" value="Genomic_DNA"/>
</dbReference>
<evidence type="ECO:0000313" key="1">
    <source>
        <dbReference type="EMBL" id="MDR6969256.1"/>
    </source>
</evidence>
<accession>A0ABU1TTQ5</accession>
<gene>
    <name evidence="1" type="ORF">J2X31_003283</name>
</gene>
<dbReference type="Proteomes" id="UP001255185">
    <property type="component" value="Unassembled WGS sequence"/>
</dbReference>
<keyword evidence="2" id="KW-1185">Reference proteome</keyword>
<proteinExistence type="predicted"/>